<feature type="region of interest" description="Disordered" evidence="1">
    <location>
        <begin position="1067"/>
        <end position="1141"/>
    </location>
</feature>
<feature type="compositionally biased region" description="Polar residues" evidence="1">
    <location>
        <begin position="1200"/>
        <end position="1220"/>
    </location>
</feature>
<sequence>MSDGKDQSMNSAYQTGPAIYQISSNIQSNQPEYSNAQTANSQSNLNHQYPSNIMTSAHQHFVDTGNPQNQQYITIGVSPIQTQVSNVGLQNIPNAPAPQISVPASQYQQQQNTMPNQVQYPVQQNSIQQQYSMTTQMLNSNEQPMTPSQIPYSGQQATAQQYQQGQYQDQQNMKLSQNTQNSMQVPANPQQITQQLQAHQQVQLLIQQKLLQQQAQQQQQLQTYTDQQGKSSQTGQPVVIPMRPGTGSQPQQHLGISISTIQQPIMQVNPKQQQPYEGDSSYQVMPQLHQHASNQQIPQQQHIAQQQMPQQYMSQQQISQHQMSQPQMLQQYIPQPQIQQQHMTQQMQQQHMTQQMPQQHMTQQMPQQHITQQMPQQHTSQHEMPQQQQQQMYSNAGQDNDSDNPQYVSIGIYPFNIPASPDNQNIQQYYNAIMPPQKSESQSINNLGSKEENQNMNLMGMQKQQMSSDNSQTHSNTGYQLISIDLSTIANQNAVYQMNSLAEQKQQSDSHEQMKANQEQSYGGNSYDPPPKQNVQQILIHIPHNLVSEQQSQSQNHIVKETDVPYTGTAQVANFVDGSNKISNNHISVAKFNGGRQHRLQTRPPFARPSSPQRVPKQVIHEAGGLSFSMSQANFPHSLSFQKPDFDDFRVTPFPPQKILQSTSTQINSVRFKKYPENLSHQSHRGYRLERYRNSPQYPKLSSGFGNSPLASSMSPHSSFRHLHPANLGRYKSKSVVPPIHGHPGVFSSSNAYFTSISPAFTKHPFNRYNPSFPPSVSLEQFTSKTKKPRFITKSPSDIAAMHHNPFQSTFAEELLTEPSFDIPGFGNKGLSSVSHNLTNNLGVSDLMFDEIDEFLDPSYELFGGASNLGQGKKPTDVQMDKFLQKITSDILSHDVIGGLPKVPPPIRPVYNAMKPLPNAFRVPPRVRPHLYNYFAYAPANFGKPPIIYPTRSHYGHFVSHRHPLVRGHRPHPPSIVAPKGVNRNRGIIGKLLRNALLPQKMKSKITPREEVKDEDDSREDGKEELEDLRRPVNASPRSTIIKTDRYGLDGISIPLNIEHALTSRISDGDEEDDDQPKPPIIVYKGVKPPIEVYGSKEDIEKNKDENSEESEDPLQTSSSDQQTRSYRPYYEDHTSFDSRDGLDYADMMYSLLPEFIKHSLSRRSDLRGSSGKHDEAWHPVKRFAYPSADDIVENRNVSDSKVPSNASSTEPLVDSPSSVNLSDEIQSAIKEDVDELIILQKEEKSDLVAH</sequence>
<feature type="compositionally biased region" description="Basic and acidic residues" evidence="1">
    <location>
        <begin position="1130"/>
        <end position="1141"/>
    </location>
</feature>
<protein>
    <submittedName>
        <fullName evidence="2">Uncharacterized protein</fullName>
    </submittedName>
</protein>
<feature type="region of interest" description="Disordered" evidence="1">
    <location>
        <begin position="502"/>
        <end position="533"/>
    </location>
</feature>
<dbReference type="OMA" id="QIVVQHD"/>
<feature type="compositionally biased region" description="Polar residues" evidence="1">
    <location>
        <begin position="392"/>
        <end position="405"/>
    </location>
</feature>
<feature type="compositionally biased region" description="Low complexity" evidence="1">
    <location>
        <begin position="154"/>
        <end position="169"/>
    </location>
</feature>
<feature type="compositionally biased region" description="Polar residues" evidence="1">
    <location>
        <begin position="1114"/>
        <end position="1126"/>
    </location>
</feature>
<feature type="region of interest" description="Disordered" evidence="1">
    <location>
        <begin position="1196"/>
        <end position="1220"/>
    </location>
</feature>
<feature type="compositionally biased region" description="Polar residues" evidence="1">
    <location>
        <begin position="140"/>
        <end position="153"/>
    </location>
</feature>
<feature type="compositionally biased region" description="Acidic residues" evidence="1">
    <location>
        <begin position="1013"/>
        <end position="1027"/>
    </location>
</feature>
<feature type="compositionally biased region" description="Basic and acidic residues" evidence="1">
    <location>
        <begin position="1095"/>
        <end position="1106"/>
    </location>
</feature>
<evidence type="ECO:0000313" key="2">
    <source>
        <dbReference type="EMBL" id="KFM68687.1"/>
    </source>
</evidence>
<feature type="region of interest" description="Disordered" evidence="1">
    <location>
        <begin position="225"/>
        <end position="253"/>
    </location>
</feature>
<dbReference type="STRING" id="407821.A0A087TU98"/>
<proteinExistence type="predicted"/>
<feature type="compositionally biased region" description="Polar residues" evidence="1">
    <location>
        <begin position="515"/>
        <end position="524"/>
    </location>
</feature>
<accession>A0A087TU98</accession>
<organism evidence="2 3">
    <name type="scientific">Stegodyphus mimosarum</name>
    <name type="common">African social velvet spider</name>
    <dbReference type="NCBI Taxonomy" id="407821"/>
    <lineage>
        <taxon>Eukaryota</taxon>
        <taxon>Metazoa</taxon>
        <taxon>Ecdysozoa</taxon>
        <taxon>Arthropoda</taxon>
        <taxon>Chelicerata</taxon>
        <taxon>Arachnida</taxon>
        <taxon>Araneae</taxon>
        <taxon>Araneomorphae</taxon>
        <taxon>Entelegynae</taxon>
        <taxon>Eresoidea</taxon>
        <taxon>Eresidae</taxon>
        <taxon>Stegodyphus</taxon>
    </lineage>
</organism>
<reference evidence="2 3" key="1">
    <citation type="submission" date="2013-11" db="EMBL/GenBank/DDBJ databases">
        <title>Genome sequencing of Stegodyphus mimosarum.</title>
        <authorList>
            <person name="Bechsgaard J."/>
        </authorList>
    </citation>
    <scope>NUCLEOTIDE SEQUENCE [LARGE SCALE GENOMIC DNA]</scope>
</reference>
<gene>
    <name evidence="2" type="ORF">X975_12622</name>
</gene>
<feature type="non-terminal residue" evidence="2">
    <location>
        <position position="1251"/>
    </location>
</feature>
<dbReference type="EMBL" id="KK116756">
    <property type="protein sequence ID" value="KFM68687.1"/>
    <property type="molecule type" value="Genomic_DNA"/>
</dbReference>
<dbReference type="Proteomes" id="UP000054359">
    <property type="component" value="Unassembled WGS sequence"/>
</dbReference>
<feature type="region of interest" description="Disordered" evidence="1">
    <location>
        <begin position="140"/>
        <end position="169"/>
    </location>
</feature>
<dbReference type="AlphaFoldDB" id="A0A087TU98"/>
<name>A0A087TU98_STEMI</name>
<feature type="region of interest" description="Disordered" evidence="1">
    <location>
        <begin position="357"/>
        <end position="405"/>
    </location>
</feature>
<feature type="compositionally biased region" description="Low complexity" evidence="1">
    <location>
        <begin position="357"/>
        <end position="391"/>
    </location>
</feature>
<evidence type="ECO:0000313" key="3">
    <source>
        <dbReference type="Proteomes" id="UP000054359"/>
    </source>
</evidence>
<feature type="region of interest" description="Disordered" evidence="1">
    <location>
        <begin position="1003"/>
        <end position="1033"/>
    </location>
</feature>
<evidence type="ECO:0000256" key="1">
    <source>
        <dbReference type="SAM" id="MobiDB-lite"/>
    </source>
</evidence>
<keyword evidence="3" id="KW-1185">Reference proteome</keyword>
<dbReference type="OrthoDB" id="6437928at2759"/>